<evidence type="ECO:0000313" key="9">
    <source>
        <dbReference type="EMBL" id="TYC98401.1"/>
    </source>
</evidence>
<dbReference type="PANTHER" id="PTHR22912:SF151">
    <property type="entry name" value="DIHYDROLIPOYL DEHYDROGENASE, MITOCHONDRIAL"/>
    <property type="match status" value="1"/>
</dbReference>
<proteinExistence type="inferred from homology"/>
<keyword evidence="10" id="KW-1185">Reference proteome</keyword>
<feature type="disulfide bond" description="Redox-active" evidence="6">
    <location>
        <begin position="44"/>
        <end position="49"/>
    </location>
</feature>
<dbReference type="InterPro" id="IPR023753">
    <property type="entry name" value="FAD/NAD-binding_dom"/>
</dbReference>
<feature type="binding site" evidence="5">
    <location>
        <position position="309"/>
    </location>
    <ligand>
        <name>FAD</name>
        <dbReference type="ChEBI" id="CHEBI:57692"/>
    </ligand>
</feature>
<dbReference type="InterPro" id="IPR004099">
    <property type="entry name" value="Pyr_nucl-diS_OxRdtase_dimer"/>
</dbReference>
<dbReference type="PANTHER" id="PTHR22912">
    <property type="entry name" value="DISULFIDE OXIDOREDUCTASE"/>
    <property type="match status" value="1"/>
</dbReference>
<reference evidence="9 10" key="1">
    <citation type="submission" date="2019-08" db="EMBL/GenBank/DDBJ databases">
        <title>Genone of Arthrobacter echini P9.</title>
        <authorList>
            <person name="Bowman J.P."/>
        </authorList>
    </citation>
    <scope>NUCLEOTIDE SEQUENCE [LARGE SCALE GENOMIC DNA]</scope>
    <source>
        <strain evidence="9 10">P9</strain>
    </source>
</reference>
<feature type="binding site" evidence="5">
    <location>
        <position position="269"/>
    </location>
    <ligand>
        <name>NAD(+)</name>
        <dbReference type="ChEBI" id="CHEBI:57540"/>
    </ligand>
</feature>
<dbReference type="RefSeq" id="WP_148601299.1">
    <property type="nucleotide sequence ID" value="NZ_VSLD01000005.1"/>
</dbReference>
<dbReference type="GO" id="GO:0006103">
    <property type="term" value="P:2-oxoglutarate metabolic process"/>
    <property type="evidence" value="ECO:0007669"/>
    <property type="project" value="TreeGrafter"/>
</dbReference>
<evidence type="ECO:0000256" key="5">
    <source>
        <dbReference type="PIRSR" id="PIRSR000350-3"/>
    </source>
</evidence>
<evidence type="ECO:0000256" key="3">
    <source>
        <dbReference type="ARBA" id="ARBA00022827"/>
    </source>
</evidence>
<comment type="caution">
    <text evidence="9">The sequence shown here is derived from an EMBL/GenBank/DDBJ whole genome shotgun (WGS) entry which is preliminary data.</text>
</comment>
<dbReference type="InterPro" id="IPR036188">
    <property type="entry name" value="FAD/NAD-bd_sf"/>
</dbReference>
<comment type="cofactor">
    <cofactor evidence="5">
        <name>FAD</name>
        <dbReference type="ChEBI" id="CHEBI:57692"/>
    </cofactor>
    <text evidence="5">Binds 1 FAD per subunit.</text>
</comment>
<evidence type="ECO:0000313" key="10">
    <source>
        <dbReference type="Proteomes" id="UP000323410"/>
    </source>
</evidence>
<keyword evidence="4 5" id="KW-0520">NAD</keyword>
<name>A0A5D0XRD7_9MICC</name>
<gene>
    <name evidence="9" type="ORF">FQ377_10900</name>
</gene>
<dbReference type="PRINTS" id="PR00411">
    <property type="entry name" value="PNDRDTASEI"/>
</dbReference>
<dbReference type="PRINTS" id="PR00368">
    <property type="entry name" value="FADPNR"/>
</dbReference>
<dbReference type="Gene3D" id="3.30.390.30">
    <property type="match status" value="1"/>
</dbReference>
<dbReference type="SUPFAM" id="SSF51905">
    <property type="entry name" value="FAD/NAD(P)-binding domain"/>
    <property type="match status" value="1"/>
</dbReference>
<evidence type="ECO:0000256" key="2">
    <source>
        <dbReference type="ARBA" id="ARBA00022630"/>
    </source>
</evidence>
<dbReference type="SUPFAM" id="SSF55424">
    <property type="entry name" value="FAD/NAD-linked reductases, dimerisation (C-terminal) domain"/>
    <property type="match status" value="1"/>
</dbReference>
<dbReference type="InterPro" id="IPR001100">
    <property type="entry name" value="Pyr_nuc-diS_OxRdtase"/>
</dbReference>
<feature type="domain" description="Pyridine nucleotide-disulphide oxidoreductase dimerisation" evidence="7">
    <location>
        <begin position="358"/>
        <end position="463"/>
    </location>
</feature>
<dbReference type="InterPro" id="IPR016156">
    <property type="entry name" value="FAD/NAD-linked_Rdtase_dimer_sf"/>
</dbReference>
<accession>A0A5D0XRD7</accession>
<dbReference type="Pfam" id="PF02852">
    <property type="entry name" value="Pyr_redox_dim"/>
    <property type="match status" value="1"/>
</dbReference>
<feature type="binding site" evidence="5">
    <location>
        <begin position="183"/>
        <end position="190"/>
    </location>
    <ligand>
        <name>NAD(+)</name>
        <dbReference type="ChEBI" id="CHEBI:57540"/>
    </ligand>
</feature>
<dbReference type="OrthoDB" id="9800167at2"/>
<protein>
    <submittedName>
        <fullName evidence="9">NAD(P)/FAD-dependent oxidoreductase</fullName>
    </submittedName>
</protein>
<keyword evidence="5" id="KW-0547">Nucleotide-binding</keyword>
<dbReference type="PIRSF" id="PIRSF000350">
    <property type="entry name" value="Mercury_reductase_MerA"/>
    <property type="match status" value="1"/>
</dbReference>
<dbReference type="Gene3D" id="3.50.50.60">
    <property type="entry name" value="FAD/NAD(P)-binding domain"/>
    <property type="match status" value="2"/>
</dbReference>
<dbReference type="Pfam" id="PF07992">
    <property type="entry name" value="Pyr_redox_2"/>
    <property type="match status" value="1"/>
</dbReference>
<evidence type="ECO:0000259" key="8">
    <source>
        <dbReference type="Pfam" id="PF07992"/>
    </source>
</evidence>
<feature type="domain" description="FAD/NAD(P)-binding" evidence="8">
    <location>
        <begin position="8"/>
        <end position="319"/>
    </location>
</feature>
<dbReference type="GO" id="GO:0050660">
    <property type="term" value="F:flavin adenine dinucleotide binding"/>
    <property type="evidence" value="ECO:0007669"/>
    <property type="project" value="TreeGrafter"/>
</dbReference>
<dbReference type="InterPro" id="IPR050151">
    <property type="entry name" value="Class-I_Pyr_Nuc-Dis_Oxidored"/>
</dbReference>
<keyword evidence="3 5" id="KW-0274">FAD</keyword>
<sequence>MSEYQTVDVVVIGAGAVGENAAGRAVQKGLSVVLVEADLVGGECSYWACMPSKALLSPGSTLKAARGVAGAREAVTGSLDVQQVLERRTSFTSNWDDSSQEEWVESAGITLERAQAIVSGEREVTLTRKDGSQARYRAEHAVVLATGSTPTIPPIDGLADLDYWTTRDATSASEVPASLAVVGGGVAGVELAQAWARLGAEVTVVARGGILANYPREASDLVLATLRAEGVTVLTDTSTNSVRHDGGAFVLDVGDGHTVTAEKLLISTGRHPNTAGIGLEELGIDPKEMESDDTGRVVGAGGWLYTVGDARGRVLLTHQGKYEARLTADAIAARSTGSLGDTAEEWSAFAATADTVAVPQVTFTDPQIAMVGRTVEQARDAGIDASETSLSIAVAGSALQVDDYEGWAQLVVDEERKVIVGATFAGPEVAELLHAATIAIVGEVPLDRLWHAVPAYPTVSEVWLRLLEQYGL</sequence>
<dbReference type="Proteomes" id="UP000323410">
    <property type="component" value="Unassembled WGS sequence"/>
</dbReference>
<evidence type="ECO:0000256" key="6">
    <source>
        <dbReference type="PIRSR" id="PIRSR000350-4"/>
    </source>
</evidence>
<keyword evidence="2" id="KW-0285">Flavoprotein</keyword>
<evidence type="ECO:0000259" key="7">
    <source>
        <dbReference type="Pfam" id="PF02852"/>
    </source>
</evidence>
<organism evidence="9 10">
    <name type="scientific">Arthrobacter echini</name>
    <dbReference type="NCBI Taxonomy" id="1529066"/>
    <lineage>
        <taxon>Bacteria</taxon>
        <taxon>Bacillati</taxon>
        <taxon>Actinomycetota</taxon>
        <taxon>Actinomycetes</taxon>
        <taxon>Micrococcales</taxon>
        <taxon>Micrococcaceae</taxon>
        <taxon>Arthrobacter</taxon>
    </lineage>
</organism>
<dbReference type="AlphaFoldDB" id="A0A5D0XRD7"/>
<dbReference type="EMBL" id="VSLD01000005">
    <property type="protein sequence ID" value="TYC98401.1"/>
    <property type="molecule type" value="Genomic_DNA"/>
</dbReference>
<evidence type="ECO:0000256" key="1">
    <source>
        <dbReference type="ARBA" id="ARBA00007532"/>
    </source>
</evidence>
<dbReference type="GO" id="GO:0004148">
    <property type="term" value="F:dihydrolipoyl dehydrogenase (NADH) activity"/>
    <property type="evidence" value="ECO:0007669"/>
    <property type="project" value="TreeGrafter"/>
</dbReference>
<feature type="binding site" evidence="5">
    <location>
        <position position="53"/>
    </location>
    <ligand>
        <name>FAD</name>
        <dbReference type="ChEBI" id="CHEBI:57692"/>
    </ligand>
</feature>
<feature type="binding site" evidence="5">
    <location>
        <begin position="146"/>
        <end position="148"/>
    </location>
    <ligand>
        <name>FAD</name>
        <dbReference type="ChEBI" id="CHEBI:57692"/>
    </ligand>
</feature>
<evidence type="ECO:0000256" key="4">
    <source>
        <dbReference type="ARBA" id="ARBA00023027"/>
    </source>
</evidence>
<comment type="similarity">
    <text evidence="1">Belongs to the class-I pyridine nucleotide-disulfide oxidoreductase family.</text>
</comment>